<dbReference type="InterPro" id="IPR025416">
    <property type="entry name" value="YqzM"/>
</dbReference>
<keyword evidence="1" id="KW-1133">Transmembrane helix</keyword>
<reference evidence="2 3" key="1">
    <citation type="submission" date="2021-03" db="EMBL/GenBank/DDBJ databases">
        <title>Antimicrobial resistance genes in bacteria isolated from Japanese honey, and their potential for conferring macrolide and lincosamide resistance in the American foulbrood pathogen Paenibacillus larvae.</title>
        <authorList>
            <person name="Okamoto M."/>
            <person name="Kumagai M."/>
            <person name="Kanamori H."/>
            <person name="Takamatsu D."/>
        </authorList>
    </citation>
    <scope>NUCLEOTIDE SEQUENCE [LARGE SCALE GENOMIC DNA]</scope>
    <source>
        <strain evidence="2 3">J1TS3</strain>
    </source>
</reference>
<dbReference type="RefSeq" id="WP_018705867.1">
    <property type="nucleotide sequence ID" value="NZ_BOQT01000003.1"/>
</dbReference>
<evidence type="ECO:0000313" key="3">
    <source>
        <dbReference type="Proteomes" id="UP000680279"/>
    </source>
</evidence>
<comment type="caution">
    <text evidence="2">The sequence shown here is derived from an EMBL/GenBank/DDBJ whole genome shotgun (WGS) entry which is preliminary data.</text>
</comment>
<proteinExistence type="predicted"/>
<keyword evidence="3" id="KW-1185">Reference proteome</keyword>
<evidence type="ECO:0000313" key="2">
    <source>
        <dbReference type="EMBL" id="GIN20055.1"/>
    </source>
</evidence>
<protein>
    <submittedName>
        <fullName evidence="2">Membrane protein YqzM</fullName>
    </submittedName>
</protein>
<name>A0ABQ4K4E6_9BACI</name>
<keyword evidence="1" id="KW-0812">Transmembrane</keyword>
<dbReference type="Proteomes" id="UP000680279">
    <property type="component" value="Unassembled WGS sequence"/>
</dbReference>
<gene>
    <name evidence="2" type="primary">yqzM</name>
    <name evidence="2" type="ORF">J1TS3_11890</name>
</gene>
<keyword evidence="1" id="KW-0472">Membrane</keyword>
<feature type="transmembrane region" description="Helical" evidence="1">
    <location>
        <begin position="24"/>
        <end position="46"/>
    </location>
</feature>
<dbReference type="EMBL" id="BOQT01000003">
    <property type="protein sequence ID" value="GIN20055.1"/>
    <property type="molecule type" value="Genomic_DNA"/>
</dbReference>
<organism evidence="2 3">
    <name type="scientific">Siminovitchia fordii</name>
    <dbReference type="NCBI Taxonomy" id="254759"/>
    <lineage>
        <taxon>Bacteria</taxon>
        <taxon>Bacillati</taxon>
        <taxon>Bacillota</taxon>
        <taxon>Bacilli</taxon>
        <taxon>Bacillales</taxon>
        <taxon>Bacillaceae</taxon>
        <taxon>Siminovitchia</taxon>
    </lineage>
</organism>
<sequence length="48" mass="5333">MRESEFEFEQSVQSKRNDAIDSGVGFAVSFVFFTAIFVIGTVIEVLGK</sequence>
<evidence type="ECO:0000256" key="1">
    <source>
        <dbReference type="SAM" id="Phobius"/>
    </source>
</evidence>
<accession>A0ABQ4K4E6</accession>
<dbReference type="Pfam" id="PF14141">
    <property type="entry name" value="YqzM"/>
    <property type="match status" value="1"/>
</dbReference>